<reference evidence="3" key="1">
    <citation type="submission" date="2016-06" db="UniProtKB">
        <authorList>
            <consortium name="WormBaseParasite"/>
        </authorList>
    </citation>
    <scope>IDENTIFICATION</scope>
</reference>
<evidence type="ECO:0000313" key="2">
    <source>
        <dbReference type="Proteomes" id="UP000272942"/>
    </source>
</evidence>
<dbReference type="EMBL" id="UZAN01066060">
    <property type="protein sequence ID" value="VDP94093.1"/>
    <property type="molecule type" value="Genomic_DNA"/>
</dbReference>
<organism evidence="3">
    <name type="scientific">Echinostoma caproni</name>
    <dbReference type="NCBI Taxonomy" id="27848"/>
    <lineage>
        <taxon>Eukaryota</taxon>
        <taxon>Metazoa</taxon>
        <taxon>Spiralia</taxon>
        <taxon>Lophotrochozoa</taxon>
        <taxon>Platyhelminthes</taxon>
        <taxon>Trematoda</taxon>
        <taxon>Digenea</taxon>
        <taxon>Plagiorchiida</taxon>
        <taxon>Echinostomata</taxon>
        <taxon>Echinostomatoidea</taxon>
        <taxon>Echinostomatidae</taxon>
        <taxon>Echinostoma</taxon>
    </lineage>
</organism>
<dbReference type="OrthoDB" id="10053647at2759"/>
<accession>A0A183BC85</accession>
<dbReference type="Proteomes" id="UP000272942">
    <property type="component" value="Unassembled WGS sequence"/>
</dbReference>
<proteinExistence type="predicted"/>
<gene>
    <name evidence="1" type="ORF">ECPE_LOCUS16820</name>
</gene>
<name>A0A183BC85_9TREM</name>
<reference evidence="1 2" key="2">
    <citation type="submission" date="2018-11" db="EMBL/GenBank/DDBJ databases">
        <authorList>
            <consortium name="Pathogen Informatics"/>
        </authorList>
    </citation>
    <scope>NUCLEOTIDE SEQUENCE [LARGE SCALE GENOMIC DNA]</scope>
    <source>
        <strain evidence="1 2">Egypt</strain>
    </source>
</reference>
<protein>
    <submittedName>
        <fullName evidence="3">NR LBD domain-containing protein</fullName>
    </submittedName>
</protein>
<dbReference type="WBParaSite" id="ECPE_0001686301-mRNA-1">
    <property type="protein sequence ID" value="ECPE_0001686301-mRNA-1"/>
    <property type="gene ID" value="ECPE_0001686301"/>
</dbReference>
<sequence length="155" mass="17765">MRSGSTERFMLEYNYELHYQQGKRMFVEDTLSRATLPDTEQEQKLESVNVALAVTQFVKSHIRTATIDDPSMQELKGVIILVWPESKKALLMDLLPYFKFRDELTVHDELIFRGKGFRQLSVQILASAGTNVLPELRRMVDRLITADPGSGTFGR</sequence>
<dbReference type="AlphaFoldDB" id="A0A183BC85"/>
<keyword evidence="2" id="KW-1185">Reference proteome</keyword>
<evidence type="ECO:0000313" key="3">
    <source>
        <dbReference type="WBParaSite" id="ECPE_0001686301-mRNA-1"/>
    </source>
</evidence>
<evidence type="ECO:0000313" key="1">
    <source>
        <dbReference type="EMBL" id="VDP94093.1"/>
    </source>
</evidence>